<evidence type="ECO:0000256" key="11">
    <source>
        <dbReference type="ARBA" id="ARBA00023136"/>
    </source>
</evidence>
<keyword evidence="6" id="KW-0812">Transmembrane</keyword>
<evidence type="ECO:0000256" key="12">
    <source>
        <dbReference type="ARBA" id="ARBA00023211"/>
    </source>
</evidence>
<keyword evidence="9" id="KW-1133">Transmembrane helix</keyword>
<dbReference type="InterPro" id="IPR029044">
    <property type="entry name" value="Nucleotide-diphossugar_trans"/>
</dbReference>
<keyword evidence="11" id="KW-0472">Membrane</keyword>
<evidence type="ECO:0000256" key="2">
    <source>
        <dbReference type="ARBA" id="ARBA00004323"/>
    </source>
</evidence>
<keyword evidence="5" id="KW-0808">Transferase</keyword>
<dbReference type="GO" id="GO:0008375">
    <property type="term" value="F:acetylglucosaminyltransferase activity"/>
    <property type="evidence" value="ECO:0007669"/>
    <property type="project" value="InterPro"/>
</dbReference>
<comment type="caution">
    <text evidence="13">The sequence shown here is derived from an EMBL/GenBank/DDBJ whole genome shotgun (WGS) entry which is preliminary data.</text>
</comment>
<evidence type="ECO:0000256" key="9">
    <source>
        <dbReference type="ARBA" id="ARBA00022989"/>
    </source>
</evidence>
<dbReference type="EMBL" id="RJKX01000011">
    <property type="protein sequence ID" value="ROQ02010.1"/>
    <property type="molecule type" value="Genomic_DNA"/>
</dbReference>
<accession>A0A3N1MH99</accession>
<organism evidence="13 14">
    <name type="scientific">Stella humosa</name>
    <dbReference type="NCBI Taxonomy" id="94"/>
    <lineage>
        <taxon>Bacteria</taxon>
        <taxon>Pseudomonadati</taxon>
        <taxon>Pseudomonadota</taxon>
        <taxon>Alphaproteobacteria</taxon>
        <taxon>Rhodospirillales</taxon>
        <taxon>Stellaceae</taxon>
        <taxon>Stella</taxon>
    </lineage>
</organism>
<sequence>MLPYPILVVSYNRPQYLRQLLASLQVALDRPSQRGRSVVLFQDAAHSAYFGRDKTDRALIEECRDLFRDAFPTAPIVDATDNLGIAANIDRAERYAFVEHDHAAAVVFEDDLVVAPRYFEVMDELLTMALDDERIGMVAAYGSNAVASVAGQGAARRRLGRMHHNWGYGITRRHWRERDALVRPYLEAIAPYDYMDRPYPPVLDFYRRHGLPALASNQDLFKNIATSLLGRARISSVTVNARYVGDQGEHFTPEMFASIGFDRTNVFDYGDEAIAFDRPTDEQLAEIVQTERKELLKKRVDAAFQVSQGVHLDPPRADNPYLAGAFVDRGDVRFHCPGGLYHDGWAKARVRIPFSAASAVKAVRIVGRVFPLGFPMWRPFPVTVEGVGLGRVHTILAEPAFTVTAPVTGPAAHDIYLVDVRTRPVQSPNGLGLGPERRPLAWHLAAIEVETASGTARLLPGDLPGLFKATEAGFTAAAAQLSAA</sequence>
<dbReference type="Gene3D" id="3.90.550.10">
    <property type="entry name" value="Spore Coat Polysaccharide Biosynthesis Protein SpsA, Chain A"/>
    <property type="match status" value="1"/>
</dbReference>
<keyword evidence="14" id="KW-1185">Reference proteome</keyword>
<keyword evidence="8" id="KW-0735">Signal-anchor</keyword>
<protein>
    <submittedName>
        <fullName evidence="13">GNT-I family protein</fullName>
    </submittedName>
</protein>
<name>A0A3N1MH99_9PROT</name>
<evidence type="ECO:0000256" key="4">
    <source>
        <dbReference type="ARBA" id="ARBA00022676"/>
    </source>
</evidence>
<dbReference type="UniPathway" id="UPA00378"/>
<dbReference type="Pfam" id="PF03071">
    <property type="entry name" value="GNT-I"/>
    <property type="match status" value="1"/>
</dbReference>
<evidence type="ECO:0000313" key="14">
    <source>
        <dbReference type="Proteomes" id="UP000278222"/>
    </source>
</evidence>
<keyword evidence="4" id="KW-0328">Glycosyltransferase</keyword>
<evidence type="ECO:0000256" key="10">
    <source>
        <dbReference type="ARBA" id="ARBA00023034"/>
    </source>
</evidence>
<evidence type="ECO:0000256" key="7">
    <source>
        <dbReference type="ARBA" id="ARBA00022723"/>
    </source>
</evidence>
<evidence type="ECO:0000256" key="6">
    <source>
        <dbReference type="ARBA" id="ARBA00022692"/>
    </source>
</evidence>
<dbReference type="RefSeq" id="WP_170216353.1">
    <property type="nucleotide sequence ID" value="NZ_AP019700.1"/>
</dbReference>
<evidence type="ECO:0000256" key="8">
    <source>
        <dbReference type="ARBA" id="ARBA00022968"/>
    </source>
</evidence>
<gene>
    <name evidence="13" type="ORF">EDC65_1197</name>
</gene>
<comment type="cofactor">
    <cofactor evidence="1">
        <name>Mn(2+)</name>
        <dbReference type="ChEBI" id="CHEBI:29035"/>
    </cofactor>
</comment>
<proteinExistence type="predicted"/>
<comment type="subcellular location">
    <subcellularLocation>
        <location evidence="2">Golgi apparatus membrane</location>
        <topology evidence="2">Single-pass type II membrane protein</topology>
    </subcellularLocation>
</comment>
<keyword evidence="10" id="KW-0333">Golgi apparatus</keyword>
<keyword evidence="12" id="KW-0464">Manganese</keyword>
<dbReference type="SUPFAM" id="SSF53448">
    <property type="entry name" value="Nucleotide-diphospho-sugar transferases"/>
    <property type="match status" value="1"/>
</dbReference>
<evidence type="ECO:0000256" key="3">
    <source>
        <dbReference type="ARBA" id="ARBA00004922"/>
    </source>
</evidence>
<evidence type="ECO:0000256" key="1">
    <source>
        <dbReference type="ARBA" id="ARBA00001936"/>
    </source>
</evidence>
<evidence type="ECO:0000313" key="13">
    <source>
        <dbReference type="EMBL" id="ROQ02010.1"/>
    </source>
</evidence>
<evidence type="ECO:0000256" key="5">
    <source>
        <dbReference type="ARBA" id="ARBA00022679"/>
    </source>
</evidence>
<keyword evidence="7" id="KW-0479">Metal-binding</keyword>
<dbReference type="AlphaFoldDB" id="A0A3N1MH99"/>
<dbReference type="GO" id="GO:0046872">
    <property type="term" value="F:metal ion binding"/>
    <property type="evidence" value="ECO:0007669"/>
    <property type="project" value="UniProtKB-KW"/>
</dbReference>
<dbReference type="Proteomes" id="UP000278222">
    <property type="component" value="Unassembled WGS sequence"/>
</dbReference>
<dbReference type="InterPro" id="IPR004139">
    <property type="entry name" value="Glyco_trans_13"/>
</dbReference>
<comment type="pathway">
    <text evidence="3">Protein modification; protein glycosylation.</text>
</comment>
<reference evidence="13 14" key="1">
    <citation type="submission" date="2018-11" db="EMBL/GenBank/DDBJ databases">
        <title>Genomic Encyclopedia of Type Strains, Phase IV (KMG-IV): sequencing the most valuable type-strain genomes for metagenomic binning, comparative biology and taxonomic classification.</title>
        <authorList>
            <person name="Goeker M."/>
        </authorList>
    </citation>
    <scope>NUCLEOTIDE SEQUENCE [LARGE SCALE GENOMIC DNA]</scope>
    <source>
        <strain evidence="13 14">DSM 5900</strain>
    </source>
</reference>